<dbReference type="PANTHER" id="PTHR43272:SF83">
    <property type="entry name" value="ACYL-COA SYNTHETASE LONG-CHAIN, ISOFORM J"/>
    <property type="match status" value="1"/>
</dbReference>
<organism evidence="6 9">
    <name type="scientific">Didymodactylos carnosus</name>
    <dbReference type="NCBI Taxonomy" id="1234261"/>
    <lineage>
        <taxon>Eukaryota</taxon>
        <taxon>Metazoa</taxon>
        <taxon>Spiralia</taxon>
        <taxon>Gnathifera</taxon>
        <taxon>Rotifera</taxon>
        <taxon>Eurotatoria</taxon>
        <taxon>Bdelloidea</taxon>
        <taxon>Philodinida</taxon>
        <taxon>Philodinidae</taxon>
        <taxon>Didymodactylos</taxon>
    </lineage>
</organism>
<dbReference type="GO" id="GO:0030182">
    <property type="term" value="P:neuron differentiation"/>
    <property type="evidence" value="ECO:0007669"/>
    <property type="project" value="TreeGrafter"/>
</dbReference>
<dbReference type="AlphaFoldDB" id="A0A815LR35"/>
<dbReference type="Proteomes" id="UP000663829">
    <property type="component" value="Unassembled WGS sequence"/>
</dbReference>
<evidence type="ECO:0000313" key="9">
    <source>
        <dbReference type="Proteomes" id="UP000663829"/>
    </source>
</evidence>
<evidence type="ECO:0000313" key="8">
    <source>
        <dbReference type="EMBL" id="CAF4299218.1"/>
    </source>
</evidence>
<proteinExistence type="inferred from homology"/>
<protein>
    <recommendedName>
        <fullName evidence="10">Long-chain acyl-CoA synthetase</fullName>
    </recommendedName>
</protein>
<dbReference type="EMBL" id="CAJOBA010009607">
    <property type="protein sequence ID" value="CAF3855103.1"/>
    <property type="molecule type" value="Genomic_DNA"/>
</dbReference>
<reference evidence="6" key="1">
    <citation type="submission" date="2021-02" db="EMBL/GenBank/DDBJ databases">
        <authorList>
            <person name="Nowell W R."/>
        </authorList>
    </citation>
    <scope>NUCLEOTIDE SEQUENCE</scope>
</reference>
<dbReference type="EMBL" id="CAJOBC010083274">
    <property type="protein sequence ID" value="CAF4299218.1"/>
    <property type="molecule type" value="Genomic_DNA"/>
</dbReference>
<dbReference type="Proteomes" id="UP000682733">
    <property type="component" value="Unassembled WGS sequence"/>
</dbReference>
<sequence length="151" mass="17449">RKKDLVKLRSGEYVSLTKVEMVVSKVSIFENCCLYASSSAEYTVMLLSPNSQQMTAYSDKYFNTKEWQKLLDDEKFNEKILKDVQDACRKGGIERFEIPQKIKVVADSWTPDSGLVTDALKLKRKAVEQRYKDIIDNLYKEDTVSQTKLTM</sequence>
<evidence type="ECO:0000313" key="6">
    <source>
        <dbReference type="EMBL" id="CAF1410160.1"/>
    </source>
</evidence>
<dbReference type="GO" id="GO:0005886">
    <property type="term" value="C:plasma membrane"/>
    <property type="evidence" value="ECO:0007669"/>
    <property type="project" value="TreeGrafter"/>
</dbReference>
<dbReference type="SUPFAM" id="SSF56801">
    <property type="entry name" value="Acetyl-CoA synthetase-like"/>
    <property type="match status" value="1"/>
</dbReference>
<evidence type="ECO:0000256" key="2">
    <source>
        <dbReference type="ARBA" id="ARBA00022598"/>
    </source>
</evidence>
<dbReference type="EMBL" id="CAJNOQ010017853">
    <property type="protein sequence ID" value="CAF1410160.1"/>
    <property type="molecule type" value="Genomic_DNA"/>
</dbReference>
<dbReference type="Proteomes" id="UP000681722">
    <property type="component" value="Unassembled WGS sequence"/>
</dbReference>
<keyword evidence="9" id="KW-1185">Reference proteome</keyword>
<keyword evidence="4" id="KW-0067">ATP-binding</keyword>
<comment type="similarity">
    <text evidence="1">Belongs to the ATP-dependent AMP-binding enzyme family.</text>
</comment>
<dbReference type="Proteomes" id="UP000677228">
    <property type="component" value="Unassembled WGS sequence"/>
</dbReference>
<evidence type="ECO:0000313" key="5">
    <source>
        <dbReference type="EMBL" id="CAF1093575.1"/>
    </source>
</evidence>
<evidence type="ECO:0000256" key="3">
    <source>
        <dbReference type="ARBA" id="ARBA00022741"/>
    </source>
</evidence>
<name>A0A815LR35_9BILA</name>
<dbReference type="GO" id="GO:0004467">
    <property type="term" value="F:long-chain fatty acid-CoA ligase activity"/>
    <property type="evidence" value="ECO:0007669"/>
    <property type="project" value="TreeGrafter"/>
</dbReference>
<dbReference type="GO" id="GO:0005811">
    <property type="term" value="C:lipid droplet"/>
    <property type="evidence" value="ECO:0007669"/>
    <property type="project" value="TreeGrafter"/>
</dbReference>
<keyword evidence="2" id="KW-0436">Ligase</keyword>
<dbReference type="GO" id="GO:0005783">
    <property type="term" value="C:endoplasmic reticulum"/>
    <property type="evidence" value="ECO:0007669"/>
    <property type="project" value="TreeGrafter"/>
</dbReference>
<evidence type="ECO:0000256" key="1">
    <source>
        <dbReference type="ARBA" id="ARBA00006432"/>
    </source>
</evidence>
<evidence type="ECO:0000313" key="7">
    <source>
        <dbReference type="EMBL" id="CAF3855103.1"/>
    </source>
</evidence>
<dbReference type="EMBL" id="CAJNOK010009588">
    <property type="protein sequence ID" value="CAF1093575.1"/>
    <property type="molecule type" value="Genomic_DNA"/>
</dbReference>
<keyword evidence="3" id="KW-0547">Nucleotide-binding</keyword>
<comment type="caution">
    <text evidence="6">The sequence shown here is derived from an EMBL/GenBank/DDBJ whole genome shotgun (WGS) entry which is preliminary data.</text>
</comment>
<accession>A0A815LR35</accession>
<evidence type="ECO:0008006" key="10">
    <source>
        <dbReference type="Google" id="ProtNLM"/>
    </source>
</evidence>
<dbReference type="GO" id="GO:0035336">
    <property type="term" value="P:long-chain fatty-acyl-CoA metabolic process"/>
    <property type="evidence" value="ECO:0007669"/>
    <property type="project" value="TreeGrafter"/>
</dbReference>
<dbReference type="PANTHER" id="PTHR43272">
    <property type="entry name" value="LONG-CHAIN-FATTY-ACID--COA LIGASE"/>
    <property type="match status" value="1"/>
</dbReference>
<dbReference type="OrthoDB" id="1700726at2759"/>
<feature type="non-terminal residue" evidence="6">
    <location>
        <position position="151"/>
    </location>
</feature>
<gene>
    <name evidence="6" type="ORF">GPM918_LOCUS33478</name>
    <name evidence="5" type="ORF">OVA965_LOCUS18937</name>
    <name evidence="8" type="ORF">SRO942_LOCUS34161</name>
    <name evidence="7" type="ORF">TMI583_LOCUS18950</name>
</gene>
<evidence type="ECO:0000256" key="4">
    <source>
        <dbReference type="ARBA" id="ARBA00022840"/>
    </source>
</evidence>
<dbReference type="GO" id="GO:0005524">
    <property type="term" value="F:ATP binding"/>
    <property type="evidence" value="ECO:0007669"/>
    <property type="project" value="UniProtKB-KW"/>
</dbReference>